<proteinExistence type="predicted"/>
<dbReference type="InterPro" id="IPR003848">
    <property type="entry name" value="DUF218"/>
</dbReference>
<name>A0A5E7RTT4_PSEFL</name>
<accession>A0A5E7RTT4</accession>
<dbReference type="Proteomes" id="UP000409037">
    <property type="component" value="Unassembled WGS sequence"/>
</dbReference>
<protein>
    <recommendedName>
        <fullName evidence="1">DUF218 domain-containing protein</fullName>
    </recommendedName>
</protein>
<sequence>MPRRMPRRVVRRRFPKGNTFFLDGALPLEGPDEYFRLSDGLAKGPENCDRSAQIHPHCCSWSEMKKPVFILASPNSADGTLSPIAIGRIEKALEVQQTHPHIVLLATGGFGEHFNTSNTPHRELVHQCLLNRGATIDRATPADLLSSNTVEDVWMIIAFAQKNGCPDYGVVTSNSHLARCRYVFECLAPTTRVDFFGADNSANPDDAVGKHEVVAMERLVTQGGVMIGDVLYPHPNPGTSQRPAPDHS</sequence>
<evidence type="ECO:0000259" key="1">
    <source>
        <dbReference type="Pfam" id="PF02698"/>
    </source>
</evidence>
<feature type="domain" description="DUF218" evidence="1">
    <location>
        <begin position="83"/>
        <end position="194"/>
    </location>
</feature>
<reference evidence="2 3" key="1">
    <citation type="submission" date="2019-09" db="EMBL/GenBank/DDBJ databases">
        <authorList>
            <person name="Chandra G."/>
            <person name="Truman W A."/>
        </authorList>
    </citation>
    <scope>NUCLEOTIDE SEQUENCE [LARGE SCALE GENOMIC DNA]</scope>
    <source>
        <strain evidence="2">PS833</strain>
    </source>
</reference>
<dbReference type="Pfam" id="PF02698">
    <property type="entry name" value="DUF218"/>
    <property type="match status" value="1"/>
</dbReference>
<dbReference type="AlphaFoldDB" id="A0A5E7RTT4"/>
<gene>
    <name evidence="2" type="ORF">PS833_00194</name>
</gene>
<organism evidence="2 3">
    <name type="scientific">Pseudomonas fluorescens</name>
    <dbReference type="NCBI Taxonomy" id="294"/>
    <lineage>
        <taxon>Bacteria</taxon>
        <taxon>Pseudomonadati</taxon>
        <taxon>Pseudomonadota</taxon>
        <taxon>Gammaproteobacteria</taxon>
        <taxon>Pseudomonadales</taxon>
        <taxon>Pseudomonadaceae</taxon>
        <taxon>Pseudomonas</taxon>
    </lineage>
</organism>
<dbReference type="EMBL" id="CABVHU010000001">
    <property type="protein sequence ID" value="VVN67591.1"/>
    <property type="molecule type" value="Genomic_DNA"/>
</dbReference>
<evidence type="ECO:0000313" key="3">
    <source>
        <dbReference type="Proteomes" id="UP000409037"/>
    </source>
</evidence>
<evidence type="ECO:0000313" key="2">
    <source>
        <dbReference type="EMBL" id="VVN67591.1"/>
    </source>
</evidence>